<evidence type="ECO:0000313" key="9">
    <source>
        <dbReference type="EMBL" id="GLY82509.1"/>
    </source>
</evidence>
<evidence type="ECO:0000256" key="3">
    <source>
        <dbReference type="ARBA" id="ARBA00022475"/>
    </source>
</evidence>
<keyword evidence="6 7" id="KW-0472">Membrane</keyword>
<dbReference type="InterPro" id="IPR036259">
    <property type="entry name" value="MFS_trans_sf"/>
</dbReference>
<feature type="transmembrane region" description="Helical" evidence="7">
    <location>
        <begin position="206"/>
        <end position="225"/>
    </location>
</feature>
<comment type="subcellular location">
    <subcellularLocation>
        <location evidence="1">Cell membrane</location>
        <topology evidence="1">Multi-pass membrane protein</topology>
    </subcellularLocation>
</comment>
<feature type="transmembrane region" description="Helical" evidence="7">
    <location>
        <begin position="231"/>
        <end position="251"/>
    </location>
</feature>
<evidence type="ECO:0000256" key="6">
    <source>
        <dbReference type="ARBA" id="ARBA00023136"/>
    </source>
</evidence>
<dbReference type="PROSITE" id="PS50850">
    <property type="entry name" value="MFS"/>
    <property type="match status" value="1"/>
</dbReference>
<dbReference type="InterPro" id="IPR020846">
    <property type="entry name" value="MFS_dom"/>
</dbReference>
<feature type="transmembrane region" description="Helical" evidence="7">
    <location>
        <begin position="308"/>
        <end position="326"/>
    </location>
</feature>
<evidence type="ECO:0000259" key="8">
    <source>
        <dbReference type="PROSITE" id="PS50850"/>
    </source>
</evidence>
<organism evidence="9 10">
    <name type="scientific">Actinoallomurus iriomotensis</name>
    <dbReference type="NCBI Taxonomy" id="478107"/>
    <lineage>
        <taxon>Bacteria</taxon>
        <taxon>Bacillati</taxon>
        <taxon>Actinomycetota</taxon>
        <taxon>Actinomycetes</taxon>
        <taxon>Streptosporangiales</taxon>
        <taxon>Thermomonosporaceae</taxon>
        <taxon>Actinoallomurus</taxon>
    </lineage>
</organism>
<feature type="transmembrane region" description="Helical" evidence="7">
    <location>
        <begin position="338"/>
        <end position="355"/>
    </location>
</feature>
<gene>
    <name evidence="9" type="ORF">Airi02_004410</name>
</gene>
<evidence type="ECO:0000256" key="2">
    <source>
        <dbReference type="ARBA" id="ARBA00022448"/>
    </source>
</evidence>
<dbReference type="GO" id="GO:0022857">
    <property type="term" value="F:transmembrane transporter activity"/>
    <property type="evidence" value="ECO:0007669"/>
    <property type="project" value="InterPro"/>
</dbReference>
<dbReference type="PANTHER" id="PTHR42718">
    <property type="entry name" value="MAJOR FACILITATOR SUPERFAMILY MULTIDRUG TRANSPORTER MFSC"/>
    <property type="match status" value="1"/>
</dbReference>
<feature type="transmembrane region" description="Helical" evidence="7">
    <location>
        <begin position="400"/>
        <end position="422"/>
    </location>
</feature>
<evidence type="ECO:0000256" key="7">
    <source>
        <dbReference type="SAM" id="Phobius"/>
    </source>
</evidence>
<feature type="transmembrane region" description="Helical" evidence="7">
    <location>
        <begin position="367"/>
        <end position="388"/>
    </location>
</feature>
<sequence>MSVVTAPAAPVTVRRPATLAVLSVAQFLIALDYSIIYIALPSIATDLGLDSALAQWVVSAYAVLFAGFLVVGGRLTDRVGPARLFIVAIVAFGIASAVGGAAEDGAVLLAARGVQGLGAALLQPAVLGLIGTTFPAGPQRRRALVVWGSVGASGLAAGAVLGGLLTTASWRLTFVVNVPLTLLCALGAAVWIGVGRGRLPAGRIPVLASVFGTGTVLTLVIGLSLGPDRGWASAPTLVCLGLAVVLFAMFVRNERVSPNVLIEHVLRRTRSLRSGATATALYMASVGSEFYLLTLLLQTTKGYSPFEAGAAFLPMAAMVTLGNTAAGRAVRRIGADGVLVGGFAIATAGLLWLSLGLSGPSYAADLLPGLLISGFGHGVIYTGMFIIGTHDVSPEHQGTAGALLTTSQYLAGALTVAVLTLALGPSPDDTRFRVAFLLTTTAAAAGTVLAAARRRRGSATS</sequence>
<dbReference type="RefSeq" id="WP_285566221.1">
    <property type="nucleotide sequence ID" value="NZ_BSTK01000001.1"/>
</dbReference>
<feature type="domain" description="Major facilitator superfamily (MFS) profile" evidence="8">
    <location>
        <begin position="18"/>
        <end position="458"/>
    </location>
</feature>
<dbReference type="GO" id="GO:0005886">
    <property type="term" value="C:plasma membrane"/>
    <property type="evidence" value="ECO:0007669"/>
    <property type="project" value="UniProtKB-SubCell"/>
</dbReference>
<feature type="transmembrane region" description="Helical" evidence="7">
    <location>
        <begin position="272"/>
        <end position="296"/>
    </location>
</feature>
<protein>
    <submittedName>
        <fullName evidence="9">MFS transporter</fullName>
    </submittedName>
</protein>
<feature type="transmembrane region" description="Helical" evidence="7">
    <location>
        <begin position="19"/>
        <end position="40"/>
    </location>
</feature>
<dbReference type="Gene3D" id="1.20.1720.10">
    <property type="entry name" value="Multidrug resistance protein D"/>
    <property type="match status" value="1"/>
</dbReference>
<keyword evidence="3" id="KW-1003">Cell membrane</keyword>
<proteinExistence type="predicted"/>
<dbReference type="InterPro" id="IPR011701">
    <property type="entry name" value="MFS"/>
</dbReference>
<dbReference type="Proteomes" id="UP001165074">
    <property type="component" value="Unassembled WGS sequence"/>
</dbReference>
<name>A0A9W6VWR3_9ACTN</name>
<dbReference type="PANTHER" id="PTHR42718:SF46">
    <property type="entry name" value="BLR6921 PROTEIN"/>
    <property type="match status" value="1"/>
</dbReference>
<keyword evidence="4 7" id="KW-0812">Transmembrane</keyword>
<feature type="transmembrane region" description="Helical" evidence="7">
    <location>
        <begin position="84"/>
        <end position="102"/>
    </location>
</feature>
<dbReference type="AlphaFoldDB" id="A0A9W6VWR3"/>
<dbReference type="Pfam" id="PF07690">
    <property type="entry name" value="MFS_1"/>
    <property type="match status" value="2"/>
</dbReference>
<accession>A0A9W6VWR3</accession>
<feature type="transmembrane region" description="Helical" evidence="7">
    <location>
        <begin position="114"/>
        <end position="132"/>
    </location>
</feature>
<dbReference type="CDD" id="cd17321">
    <property type="entry name" value="MFS_MMR_MDR_like"/>
    <property type="match status" value="1"/>
</dbReference>
<keyword evidence="2" id="KW-0813">Transport</keyword>
<keyword evidence="10" id="KW-1185">Reference proteome</keyword>
<feature type="transmembrane region" description="Helical" evidence="7">
    <location>
        <begin position="434"/>
        <end position="452"/>
    </location>
</feature>
<feature type="transmembrane region" description="Helical" evidence="7">
    <location>
        <begin position="172"/>
        <end position="194"/>
    </location>
</feature>
<evidence type="ECO:0000313" key="10">
    <source>
        <dbReference type="Proteomes" id="UP001165074"/>
    </source>
</evidence>
<dbReference type="SUPFAM" id="SSF103473">
    <property type="entry name" value="MFS general substrate transporter"/>
    <property type="match status" value="1"/>
</dbReference>
<feature type="transmembrane region" description="Helical" evidence="7">
    <location>
        <begin position="144"/>
        <end position="166"/>
    </location>
</feature>
<dbReference type="EMBL" id="BSTK01000001">
    <property type="protein sequence ID" value="GLY82509.1"/>
    <property type="molecule type" value="Genomic_DNA"/>
</dbReference>
<dbReference type="Gene3D" id="1.20.1250.20">
    <property type="entry name" value="MFS general substrate transporter like domains"/>
    <property type="match status" value="1"/>
</dbReference>
<evidence type="ECO:0000256" key="5">
    <source>
        <dbReference type="ARBA" id="ARBA00022989"/>
    </source>
</evidence>
<comment type="caution">
    <text evidence="9">The sequence shown here is derived from an EMBL/GenBank/DDBJ whole genome shotgun (WGS) entry which is preliminary data.</text>
</comment>
<evidence type="ECO:0000256" key="4">
    <source>
        <dbReference type="ARBA" id="ARBA00022692"/>
    </source>
</evidence>
<keyword evidence="5 7" id="KW-1133">Transmembrane helix</keyword>
<evidence type="ECO:0000256" key="1">
    <source>
        <dbReference type="ARBA" id="ARBA00004651"/>
    </source>
</evidence>
<reference evidence="9" key="1">
    <citation type="submission" date="2023-03" db="EMBL/GenBank/DDBJ databases">
        <title>Actinoallomurus iriomotensis NBRC 103684.</title>
        <authorList>
            <person name="Ichikawa N."/>
            <person name="Sato H."/>
            <person name="Tonouchi N."/>
        </authorList>
    </citation>
    <scope>NUCLEOTIDE SEQUENCE</scope>
    <source>
        <strain evidence="9">NBRC 103684</strain>
    </source>
</reference>
<feature type="transmembrane region" description="Helical" evidence="7">
    <location>
        <begin position="52"/>
        <end position="72"/>
    </location>
</feature>